<dbReference type="Proteomes" id="UP000316851">
    <property type="component" value="Unassembled WGS sequence"/>
</dbReference>
<dbReference type="NCBIfam" id="TIGR00478">
    <property type="entry name" value="tly"/>
    <property type="match status" value="1"/>
</dbReference>
<sequence length="243" mass="27384">MKKTLKQLVALSNNIDEMMAEALIREGKVIANGEKVFLPSLKFDELKVKLEIIKDKKEYVSRGAYKLIGAIEEFNIDVKNKVCIDIGSSTGGFVQVLLENGAKKVYAIDSGTNQLDYSLRTNASVVVYEKTNLKNLTLDMFAEQLDLATCDVSFISLKHVFKICSEILPSNTILMALIKPQFEAISKYVEEGGYVNPIHHEYIINKVIGYANEHHFKLERIAKSPITGDKSKNIEYISIFRKD</sequence>
<keyword evidence="4" id="KW-0808">Transferase</keyword>
<evidence type="ECO:0000256" key="2">
    <source>
        <dbReference type="PROSITE-ProRule" id="PRU00182"/>
    </source>
</evidence>
<organism evidence="4 5">
    <name type="scientific">Metamycoplasma neophronis</name>
    <dbReference type="NCBI Taxonomy" id="872983"/>
    <lineage>
        <taxon>Bacteria</taxon>
        <taxon>Bacillati</taxon>
        <taxon>Mycoplasmatota</taxon>
        <taxon>Mycoplasmoidales</taxon>
        <taxon>Metamycoplasmataceae</taxon>
        <taxon>Metamycoplasma</taxon>
    </lineage>
</organism>
<dbReference type="GO" id="GO:0032259">
    <property type="term" value="P:methylation"/>
    <property type="evidence" value="ECO:0007669"/>
    <property type="project" value="UniProtKB-KW"/>
</dbReference>
<dbReference type="InterPro" id="IPR004538">
    <property type="entry name" value="Hemolysin_A/TlyA"/>
</dbReference>
<evidence type="ECO:0000256" key="1">
    <source>
        <dbReference type="ARBA" id="ARBA00022884"/>
    </source>
</evidence>
<feature type="domain" description="Ribosomal RNA methyltransferase FtsJ" evidence="3">
    <location>
        <begin position="59"/>
        <end position="237"/>
    </location>
</feature>
<evidence type="ECO:0000313" key="5">
    <source>
        <dbReference type="Proteomes" id="UP000316851"/>
    </source>
</evidence>
<dbReference type="InterPro" id="IPR047048">
    <property type="entry name" value="TlyA"/>
</dbReference>
<dbReference type="Pfam" id="PF01728">
    <property type="entry name" value="FtsJ"/>
    <property type="match status" value="1"/>
</dbReference>
<dbReference type="InterPro" id="IPR029063">
    <property type="entry name" value="SAM-dependent_MTases_sf"/>
</dbReference>
<dbReference type="RefSeq" id="WP_140914700.1">
    <property type="nucleotide sequence ID" value="NZ_VHHP01000002.1"/>
</dbReference>
<dbReference type="PANTHER" id="PTHR32319">
    <property type="entry name" value="BACTERIAL HEMOLYSIN-LIKE PROTEIN"/>
    <property type="match status" value="1"/>
</dbReference>
<dbReference type="PANTHER" id="PTHR32319:SF0">
    <property type="entry name" value="BACTERIAL HEMOLYSIN-LIKE PROTEIN"/>
    <property type="match status" value="1"/>
</dbReference>
<keyword evidence="1 2" id="KW-0694">RNA-binding</keyword>
<dbReference type="SUPFAM" id="SSF53335">
    <property type="entry name" value="S-adenosyl-L-methionine-dependent methyltransferases"/>
    <property type="match status" value="1"/>
</dbReference>
<keyword evidence="5" id="KW-1185">Reference proteome</keyword>
<reference evidence="4" key="1">
    <citation type="submission" date="2019-06" db="EMBL/GenBank/DDBJ databases">
        <title>Mycoplasma neophronis type strain whole genome sequence.</title>
        <authorList>
            <person name="Spergser J."/>
        </authorList>
    </citation>
    <scope>NUCLEOTIDE SEQUENCE [LARGE SCALE GENOMIC DNA]</scope>
    <source>
        <strain evidence="4">DSM 24097</strain>
    </source>
</reference>
<dbReference type="PROSITE" id="PS50889">
    <property type="entry name" value="S4"/>
    <property type="match status" value="1"/>
</dbReference>
<evidence type="ECO:0000313" key="4">
    <source>
        <dbReference type="EMBL" id="TPR54354.1"/>
    </source>
</evidence>
<accession>A0ABY2Z1D1</accession>
<evidence type="ECO:0000259" key="3">
    <source>
        <dbReference type="Pfam" id="PF01728"/>
    </source>
</evidence>
<comment type="caution">
    <text evidence="4">The sequence shown here is derived from an EMBL/GenBank/DDBJ whole genome shotgun (WGS) entry which is preliminary data.</text>
</comment>
<dbReference type="GO" id="GO:0008168">
    <property type="term" value="F:methyltransferase activity"/>
    <property type="evidence" value="ECO:0007669"/>
    <property type="project" value="UniProtKB-KW"/>
</dbReference>
<protein>
    <submittedName>
        <fullName evidence="4">TlyA family RNA methyltransferase</fullName>
    </submittedName>
</protein>
<dbReference type="InterPro" id="IPR002877">
    <property type="entry name" value="RNA_MeTrfase_FtsJ_dom"/>
</dbReference>
<dbReference type="Gene3D" id="3.40.50.150">
    <property type="entry name" value="Vaccinia Virus protein VP39"/>
    <property type="match status" value="1"/>
</dbReference>
<name>A0ABY2Z1D1_9BACT</name>
<gene>
    <name evidence="4" type="ORF">FJR74_01090</name>
</gene>
<keyword evidence="4" id="KW-0489">Methyltransferase</keyword>
<dbReference type="EMBL" id="VHHP01000002">
    <property type="protein sequence ID" value="TPR54354.1"/>
    <property type="molecule type" value="Genomic_DNA"/>
</dbReference>
<proteinExistence type="predicted"/>